<evidence type="ECO:0000313" key="4">
    <source>
        <dbReference type="Proteomes" id="UP000244309"/>
    </source>
</evidence>
<dbReference type="PANTHER" id="PTHR11188:SF17">
    <property type="entry name" value="FI21816P1"/>
    <property type="match status" value="1"/>
</dbReference>
<evidence type="ECO:0000259" key="2">
    <source>
        <dbReference type="Pfam" id="PF00339"/>
    </source>
</evidence>
<comment type="caution">
    <text evidence="3">The sequence shown here is derived from an EMBL/GenBank/DDBJ whole genome shotgun (WGS) entry which is preliminary data.</text>
</comment>
<dbReference type="GO" id="GO:0005737">
    <property type="term" value="C:cytoplasm"/>
    <property type="evidence" value="ECO:0007669"/>
    <property type="project" value="TreeGrafter"/>
</dbReference>
<evidence type="ECO:0000313" key="3">
    <source>
        <dbReference type="EMBL" id="PVH22325.1"/>
    </source>
</evidence>
<protein>
    <recommendedName>
        <fullName evidence="2">Arrestin-like N-terminal domain-containing protein</fullName>
    </recommendedName>
</protein>
<reference evidence="3 4" key="1">
    <citation type="submission" date="2017-12" db="EMBL/GenBank/DDBJ databases">
        <title>Genome Sequence of a Multidrug-Resistant Candida haemulonii Isolate from a Patient with Chronic Leg Ulcers in Israel.</title>
        <authorList>
            <person name="Chow N.A."/>
            <person name="Gade L."/>
            <person name="Batra D."/>
            <person name="Rowe L.A."/>
            <person name="Ben-Ami R."/>
            <person name="Loparev V.N."/>
            <person name="Litvintseva A.P."/>
        </authorList>
    </citation>
    <scope>NUCLEOTIDE SEQUENCE [LARGE SCALE GENOMIC DNA]</scope>
    <source>
        <strain evidence="3 4">B11899</strain>
    </source>
</reference>
<dbReference type="InterPro" id="IPR050357">
    <property type="entry name" value="Arrestin_domain-protein"/>
</dbReference>
<dbReference type="GO" id="GO:0015031">
    <property type="term" value="P:protein transport"/>
    <property type="evidence" value="ECO:0007669"/>
    <property type="project" value="TreeGrafter"/>
</dbReference>
<dbReference type="GeneID" id="37010682"/>
<dbReference type="AlphaFoldDB" id="A0A2V1AWV3"/>
<dbReference type="CDD" id="cd22952">
    <property type="entry name" value="ART10-like"/>
    <property type="match status" value="1"/>
</dbReference>
<dbReference type="Pfam" id="PF00339">
    <property type="entry name" value="Arrestin_N"/>
    <property type="match status" value="1"/>
</dbReference>
<dbReference type="InterPro" id="IPR014752">
    <property type="entry name" value="Arrestin-like_C"/>
</dbReference>
<dbReference type="SUPFAM" id="SSF81296">
    <property type="entry name" value="E set domains"/>
    <property type="match status" value="1"/>
</dbReference>
<dbReference type="PANTHER" id="PTHR11188">
    <property type="entry name" value="ARRESTIN DOMAIN CONTAINING PROTEIN"/>
    <property type="match status" value="1"/>
</dbReference>
<name>A0A2V1AWV3_9ASCO</name>
<evidence type="ECO:0000256" key="1">
    <source>
        <dbReference type="SAM" id="MobiDB-lite"/>
    </source>
</evidence>
<keyword evidence="4" id="KW-1185">Reference proteome</keyword>
<feature type="domain" description="Arrestin-like N-terminal" evidence="2">
    <location>
        <begin position="5"/>
        <end position="105"/>
    </location>
</feature>
<sequence length="456" mass="51658">MADLKIELDHDIIYTTGDIVSGTVNLTVDEKVDLSSIDITFLGQSRSRNKVHSGQGYVTKLEKHILLKEVATLFPPPDIQVVSSSGSYTLTEGSYSYPFAFTFPGKDHNPDCKEEKKFLHSRGYTRKEPTDEVALAPTYYHRSSFDNYCRVDYSVIATVRNPSMFKFNTKASEDMKFYPNNNDMTFSVNHIINKKVHPYHDDCSKELKYTPEGTMKVEGFFKKLFSSDGIQLPMDLAVQYMGPQLKTSLGDTQRVLRSNAKLSNFVSLSLQTPISGGALRELAGDDNNEKGEHNSDSFKLRISSIKIKLVSRIRYFAVKHSRRTHKYTLLDKPLDNEISFTDFEPVPVNDAKQSSGKGELYKLDLDPAWWDCDIQDVGQSFITCNIKRDFELQVALGVASSEDISNEVYFKMMCPIVLQKRDKSESDEEDIKPPGYGNPPPEYGDEKNSEPMEWGV</sequence>
<accession>A0A2V1AWV3</accession>
<dbReference type="InterPro" id="IPR011021">
    <property type="entry name" value="Arrestin-like_N"/>
</dbReference>
<dbReference type="InterPro" id="IPR014756">
    <property type="entry name" value="Ig_E-set"/>
</dbReference>
<dbReference type="OrthoDB" id="3365616at2759"/>
<dbReference type="VEuPathDB" id="FungiDB:CXQ85_005353"/>
<dbReference type="Gene3D" id="2.60.40.640">
    <property type="match status" value="1"/>
</dbReference>
<proteinExistence type="predicted"/>
<dbReference type="STRING" id="45357.A0A2V1AWV3"/>
<organism evidence="3 4">
    <name type="scientific">Candidozyma haemuli</name>
    <dbReference type="NCBI Taxonomy" id="45357"/>
    <lineage>
        <taxon>Eukaryota</taxon>
        <taxon>Fungi</taxon>
        <taxon>Dikarya</taxon>
        <taxon>Ascomycota</taxon>
        <taxon>Saccharomycotina</taxon>
        <taxon>Pichiomycetes</taxon>
        <taxon>Metschnikowiaceae</taxon>
        <taxon>Candidozyma</taxon>
    </lineage>
</organism>
<feature type="region of interest" description="Disordered" evidence="1">
    <location>
        <begin position="421"/>
        <end position="456"/>
    </location>
</feature>
<dbReference type="Proteomes" id="UP000244309">
    <property type="component" value="Unassembled WGS sequence"/>
</dbReference>
<dbReference type="RefSeq" id="XP_025343265.1">
    <property type="nucleotide sequence ID" value="XM_025488949.1"/>
</dbReference>
<dbReference type="EMBL" id="PKFO01000007">
    <property type="protein sequence ID" value="PVH22325.1"/>
    <property type="molecule type" value="Genomic_DNA"/>
</dbReference>
<gene>
    <name evidence="3" type="ORF">CXQ85_005353</name>
</gene>